<reference evidence="2" key="1">
    <citation type="submission" date="2020-07" db="EMBL/GenBank/DDBJ databases">
        <title>Genome sequences of bacteria associated with the marine, planktonic diatom Thalassiosira profunda strain ECT2AJA-044.</title>
        <authorList>
            <person name="Gargas C.B."/>
            <person name="Roberts W.R."/>
            <person name="Alverson A.J."/>
        </authorList>
    </citation>
    <scope>NUCLEOTIDE SEQUENCE</scope>
    <source>
        <strain evidence="2">ECT2AJA-044</strain>
    </source>
</reference>
<keyword evidence="1" id="KW-0472">Membrane</keyword>
<dbReference type="RefSeq" id="WP_209356825.1">
    <property type="nucleotide sequence ID" value="NZ_CP060010.1"/>
</dbReference>
<keyword evidence="1" id="KW-0812">Transmembrane</keyword>
<dbReference type="KEGG" id="cact:HZ995_00900"/>
<protein>
    <submittedName>
        <fullName evidence="2">Uncharacterized protein</fullName>
    </submittedName>
</protein>
<accession>A0A975EPX6</accession>
<evidence type="ECO:0000256" key="1">
    <source>
        <dbReference type="SAM" id="Phobius"/>
    </source>
</evidence>
<gene>
    <name evidence="2" type="ORF">HZ995_00900</name>
</gene>
<dbReference type="Proteomes" id="UP000665026">
    <property type="component" value="Chromosome"/>
</dbReference>
<dbReference type="EMBL" id="CP060010">
    <property type="protein sequence ID" value="QTN36121.1"/>
    <property type="molecule type" value="Genomic_DNA"/>
</dbReference>
<feature type="transmembrane region" description="Helical" evidence="1">
    <location>
        <begin position="109"/>
        <end position="127"/>
    </location>
</feature>
<name>A0A975EPX6_9RHOB</name>
<proteinExistence type="predicted"/>
<evidence type="ECO:0000313" key="3">
    <source>
        <dbReference type="Proteomes" id="UP000665026"/>
    </source>
</evidence>
<keyword evidence="1" id="KW-1133">Transmembrane helix</keyword>
<evidence type="ECO:0000313" key="2">
    <source>
        <dbReference type="EMBL" id="QTN36121.1"/>
    </source>
</evidence>
<dbReference type="AlphaFoldDB" id="A0A975EPX6"/>
<organism evidence="2 3">
    <name type="scientific">Cognatishimia activa</name>
    <dbReference type="NCBI Taxonomy" id="1715691"/>
    <lineage>
        <taxon>Bacteria</taxon>
        <taxon>Pseudomonadati</taxon>
        <taxon>Pseudomonadota</taxon>
        <taxon>Alphaproteobacteria</taxon>
        <taxon>Rhodobacterales</taxon>
        <taxon>Paracoccaceae</taxon>
        <taxon>Cognatishimia</taxon>
    </lineage>
</organism>
<sequence length="337" mass="35766">MSTAFEKYQRLEASALWRETPEAQRREVIISIGDASLLISDMQDRPLSHWSLTAVERANPGKTPAIFIPGGDDSESLELAENEVEMVEAIDTLRKALHRGKPRPGRLRWAILLGSVAALAAGLTLWLPNALRSHVVGLVPDLNRVVIGNDVIGHLERTTGSVCHSGLGDQALKKLAQTIGVSEILVVPGGVKSTASLPGTALVVGRSIVEDFDDPAAAIGFMLAEAKFAEENDPLERILEFGGVTESFRLLTSGQLAPETLSAYAEHLAISPAGKASDTALIEGFSELGLSASPYAYALDISGETTLNLIEADAVITQGAPILTDGEWVALQDICAT</sequence>